<proteinExistence type="predicted"/>
<dbReference type="AlphaFoldDB" id="A0A137NQ01"/>
<dbReference type="SUPFAM" id="SSF52047">
    <property type="entry name" value="RNI-like"/>
    <property type="match status" value="1"/>
</dbReference>
<evidence type="ECO:0000313" key="2">
    <source>
        <dbReference type="Proteomes" id="UP000070444"/>
    </source>
</evidence>
<dbReference type="EMBL" id="KQ965133">
    <property type="protein sequence ID" value="KXN64835.1"/>
    <property type="molecule type" value="Genomic_DNA"/>
</dbReference>
<organism evidence="1 2">
    <name type="scientific">Conidiobolus coronatus (strain ATCC 28846 / CBS 209.66 / NRRL 28638)</name>
    <name type="common">Delacroixia coronata</name>
    <dbReference type="NCBI Taxonomy" id="796925"/>
    <lineage>
        <taxon>Eukaryota</taxon>
        <taxon>Fungi</taxon>
        <taxon>Fungi incertae sedis</taxon>
        <taxon>Zoopagomycota</taxon>
        <taxon>Entomophthoromycotina</taxon>
        <taxon>Entomophthoromycetes</taxon>
        <taxon>Entomophthorales</taxon>
        <taxon>Ancylistaceae</taxon>
        <taxon>Conidiobolus</taxon>
    </lineage>
</organism>
<name>A0A137NQ01_CONC2</name>
<evidence type="ECO:0008006" key="3">
    <source>
        <dbReference type="Google" id="ProtNLM"/>
    </source>
</evidence>
<reference evidence="1 2" key="1">
    <citation type="journal article" date="2015" name="Genome Biol. Evol.">
        <title>Phylogenomic analyses indicate that early fungi evolved digesting cell walls of algal ancestors of land plants.</title>
        <authorList>
            <person name="Chang Y."/>
            <person name="Wang S."/>
            <person name="Sekimoto S."/>
            <person name="Aerts A.L."/>
            <person name="Choi C."/>
            <person name="Clum A."/>
            <person name="LaButti K.M."/>
            <person name="Lindquist E.A."/>
            <person name="Yee Ngan C."/>
            <person name="Ohm R.A."/>
            <person name="Salamov A.A."/>
            <person name="Grigoriev I.V."/>
            <person name="Spatafora J.W."/>
            <person name="Berbee M.L."/>
        </authorList>
    </citation>
    <scope>NUCLEOTIDE SEQUENCE [LARGE SCALE GENOMIC DNA]</scope>
    <source>
        <strain evidence="1 2">NRRL 28638</strain>
    </source>
</reference>
<keyword evidence="2" id="KW-1185">Reference proteome</keyword>
<protein>
    <recommendedName>
        <fullName evidence="3">F-box domain-containing protein</fullName>
    </recommendedName>
</protein>
<dbReference type="Proteomes" id="UP000070444">
    <property type="component" value="Unassembled WGS sequence"/>
</dbReference>
<accession>A0A137NQ01</accession>
<sequence length="281" mass="32705">MSSMIWTYILGESNIKNYLTNNDIIQVSLLSKYLRMKHLKSIYNNVKLNRYLINTEFNSLISTEVATIEDIKEPNYRKTFEQLVNSGEGAESLKLFTNPFSTSSVKNLERDVIKFHTKVQCYRVLLDTLTIHAISDYYHLLNELPDIFPTLESLTLSECTLPVKFLNLLVEKFSKLTTLTIKNCSLLQLRQSQDKLKFPKLLRKLTFINNSVLLVENDQDDLIYLEGKGLQLERGFIEYSNEKLEHLKVLKTLESAVENQSFREFVRVNGHAKFRQVSESY</sequence>
<evidence type="ECO:0000313" key="1">
    <source>
        <dbReference type="EMBL" id="KXN64835.1"/>
    </source>
</evidence>
<gene>
    <name evidence="1" type="ORF">CONCODRAFT_155816</name>
</gene>